<evidence type="ECO:0000313" key="9">
    <source>
        <dbReference type="Proteomes" id="UP000295680"/>
    </source>
</evidence>
<reference evidence="8 9" key="1">
    <citation type="submission" date="2019-03" db="EMBL/GenBank/DDBJ databases">
        <title>Genomic Encyclopedia of Type Strains, Phase IV (KMG-IV): sequencing the most valuable type-strain genomes for metagenomic binning, comparative biology and taxonomic classification.</title>
        <authorList>
            <person name="Goeker M."/>
        </authorList>
    </citation>
    <scope>NUCLEOTIDE SEQUENCE [LARGE SCALE GENOMIC DNA]</scope>
    <source>
        <strain evidence="8 9">DSM 45934</strain>
    </source>
</reference>
<sequence length="541" mass="57540">MFRHPLAFWTGALLCVGGVVMHLPMYLSAGDMGYRMADMEPDLTMVLGMVAIVAGLALSFWGLLPERSGAIRRQAAAITVRPMDDVPIRFAHVALLVVMALAITIDVMKPTTLSFVAPGVAREYGLTGAHRLLVTWLPLSGITGTVTGSFLWGWAGDRIGRRASIVFAGILFVSTSICGAMPGFGGNVLMCFLMGIGAGGMLPIAFVLIAETIPARHRGWLIVLIGGDIAGAYVITSWLAGALTPEFSWRVLWLIGLPTGLLLILLNRWIPESPRYLFAAGHPKQAEAVMARYGARMVDRDVDEPAPGWRSGDPDTVEPAPVRRSGYRDLFFGLAARPTAAITLLAVAAGLLTYGFQFWVPTNLQHLGLTEVNSDYVLRDSAVLGLPLTIVVSLLYGFWGSRRTMICLSALTVVAVGVFAVFGESIADKHFLLAALLVVPLSGISSIVAVVTAYASEVYPTVVRSHAVGWTAGMTKAGGVLILIVVLGGIAAPSLLVTGLLGAVPLLVAILVFARTSPETKQRRLEDIAGMAVDRGQSSIQ</sequence>
<evidence type="ECO:0000256" key="1">
    <source>
        <dbReference type="ARBA" id="ARBA00004651"/>
    </source>
</evidence>
<feature type="transmembrane region" description="Helical" evidence="6">
    <location>
        <begin position="330"/>
        <end position="356"/>
    </location>
</feature>
<feature type="transmembrane region" description="Helical" evidence="6">
    <location>
        <begin position="165"/>
        <end position="184"/>
    </location>
</feature>
<dbReference type="InterPro" id="IPR005829">
    <property type="entry name" value="Sugar_transporter_CS"/>
</dbReference>
<feature type="transmembrane region" description="Helical" evidence="6">
    <location>
        <begin position="376"/>
        <end position="399"/>
    </location>
</feature>
<gene>
    <name evidence="8" type="ORF">EV192_109370</name>
</gene>
<dbReference type="PANTHER" id="PTHR23511:SF34">
    <property type="entry name" value="SYNAPTIC VESICLE GLYCOPROTEIN 2"/>
    <property type="match status" value="1"/>
</dbReference>
<feature type="transmembrane region" description="Helical" evidence="6">
    <location>
        <begin position="247"/>
        <end position="266"/>
    </location>
</feature>
<keyword evidence="3 6" id="KW-0812">Transmembrane</keyword>
<dbReference type="PANTHER" id="PTHR23511">
    <property type="entry name" value="SYNAPTIC VESICLE GLYCOPROTEIN 2"/>
    <property type="match status" value="1"/>
</dbReference>
<feature type="domain" description="Major facilitator superfamily (MFS) profile" evidence="7">
    <location>
        <begin position="95"/>
        <end position="517"/>
    </location>
</feature>
<keyword evidence="5 6" id="KW-0472">Membrane</keyword>
<protein>
    <submittedName>
        <fullName evidence="8">Putative MFS transporter</fullName>
    </submittedName>
</protein>
<dbReference type="GO" id="GO:0022857">
    <property type="term" value="F:transmembrane transporter activity"/>
    <property type="evidence" value="ECO:0007669"/>
    <property type="project" value="InterPro"/>
</dbReference>
<feature type="transmembrane region" description="Helical" evidence="6">
    <location>
        <begin position="133"/>
        <end position="153"/>
    </location>
</feature>
<dbReference type="InterPro" id="IPR036259">
    <property type="entry name" value="MFS_trans_sf"/>
</dbReference>
<proteinExistence type="predicted"/>
<comment type="subcellular location">
    <subcellularLocation>
        <location evidence="1">Cell membrane</location>
        <topology evidence="1">Multi-pass membrane protein</topology>
    </subcellularLocation>
</comment>
<dbReference type="AlphaFoldDB" id="A0A4R2JDV7"/>
<dbReference type="PROSITE" id="PS50850">
    <property type="entry name" value="MFS"/>
    <property type="match status" value="1"/>
</dbReference>
<evidence type="ECO:0000256" key="5">
    <source>
        <dbReference type="ARBA" id="ARBA00023136"/>
    </source>
</evidence>
<keyword evidence="2" id="KW-0813">Transport</keyword>
<evidence type="ECO:0000259" key="7">
    <source>
        <dbReference type="PROSITE" id="PS50850"/>
    </source>
</evidence>
<feature type="transmembrane region" description="Helical" evidence="6">
    <location>
        <begin position="86"/>
        <end position="105"/>
    </location>
</feature>
<dbReference type="InterPro" id="IPR020846">
    <property type="entry name" value="MFS_dom"/>
</dbReference>
<dbReference type="Pfam" id="PF00083">
    <property type="entry name" value="Sugar_tr"/>
    <property type="match status" value="1"/>
</dbReference>
<feature type="transmembrane region" description="Helical" evidence="6">
    <location>
        <begin position="432"/>
        <end position="455"/>
    </location>
</feature>
<feature type="transmembrane region" description="Helical" evidence="6">
    <location>
        <begin position="190"/>
        <end position="209"/>
    </location>
</feature>
<dbReference type="GO" id="GO:0005886">
    <property type="term" value="C:plasma membrane"/>
    <property type="evidence" value="ECO:0007669"/>
    <property type="project" value="UniProtKB-SubCell"/>
</dbReference>
<feature type="transmembrane region" description="Helical" evidence="6">
    <location>
        <begin position="45"/>
        <end position="65"/>
    </location>
</feature>
<keyword evidence="4 6" id="KW-1133">Transmembrane helix</keyword>
<dbReference type="Gene3D" id="1.20.1250.20">
    <property type="entry name" value="MFS general substrate transporter like domains"/>
    <property type="match status" value="1"/>
</dbReference>
<dbReference type="EMBL" id="SLWS01000009">
    <property type="protein sequence ID" value="TCO54389.1"/>
    <property type="molecule type" value="Genomic_DNA"/>
</dbReference>
<evidence type="ECO:0000256" key="4">
    <source>
        <dbReference type="ARBA" id="ARBA00022989"/>
    </source>
</evidence>
<feature type="transmembrane region" description="Helical" evidence="6">
    <location>
        <begin position="406"/>
        <end position="426"/>
    </location>
</feature>
<organism evidence="8 9">
    <name type="scientific">Actinocrispum wychmicini</name>
    <dbReference type="NCBI Taxonomy" id="1213861"/>
    <lineage>
        <taxon>Bacteria</taxon>
        <taxon>Bacillati</taxon>
        <taxon>Actinomycetota</taxon>
        <taxon>Actinomycetes</taxon>
        <taxon>Pseudonocardiales</taxon>
        <taxon>Pseudonocardiaceae</taxon>
        <taxon>Actinocrispum</taxon>
    </lineage>
</organism>
<feature type="transmembrane region" description="Helical" evidence="6">
    <location>
        <begin position="496"/>
        <end position="514"/>
    </location>
</feature>
<evidence type="ECO:0000256" key="3">
    <source>
        <dbReference type="ARBA" id="ARBA00022692"/>
    </source>
</evidence>
<comment type="caution">
    <text evidence="8">The sequence shown here is derived from an EMBL/GenBank/DDBJ whole genome shotgun (WGS) entry which is preliminary data.</text>
</comment>
<dbReference type="PROSITE" id="PS00217">
    <property type="entry name" value="SUGAR_TRANSPORT_2"/>
    <property type="match status" value="1"/>
</dbReference>
<accession>A0A4R2JDV7</accession>
<feature type="transmembrane region" description="Helical" evidence="6">
    <location>
        <begin position="467"/>
        <end position="490"/>
    </location>
</feature>
<keyword evidence="9" id="KW-1185">Reference proteome</keyword>
<evidence type="ECO:0000256" key="2">
    <source>
        <dbReference type="ARBA" id="ARBA00022448"/>
    </source>
</evidence>
<dbReference type="Proteomes" id="UP000295680">
    <property type="component" value="Unassembled WGS sequence"/>
</dbReference>
<name>A0A4R2JDV7_9PSEU</name>
<evidence type="ECO:0000313" key="8">
    <source>
        <dbReference type="EMBL" id="TCO54389.1"/>
    </source>
</evidence>
<evidence type="ECO:0000256" key="6">
    <source>
        <dbReference type="SAM" id="Phobius"/>
    </source>
</evidence>
<feature type="transmembrane region" description="Helical" evidence="6">
    <location>
        <begin position="221"/>
        <end position="241"/>
    </location>
</feature>
<dbReference type="SUPFAM" id="SSF103473">
    <property type="entry name" value="MFS general substrate transporter"/>
    <property type="match status" value="1"/>
</dbReference>
<dbReference type="InterPro" id="IPR005828">
    <property type="entry name" value="MFS_sugar_transport-like"/>
</dbReference>